<reference evidence="1" key="1">
    <citation type="submission" date="2014-09" db="EMBL/GenBank/DDBJ databases">
        <authorList>
            <person name="Magalhaes I.L.F."/>
            <person name="Oliveira U."/>
            <person name="Santos F.R."/>
            <person name="Vidigal T.H.D.A."/>
            <person name="Brescovit A.D."/>
            <person name="Santos A.J."/>
        </authorList>
    </citation>
    <scope>NUCLEOTIDE SEQUENCE</scope>
    <source>
        <tissue evidence="1">Shoot tissue taken approximately 20 cm above the soil surface</tissue>
    </source>
</reference>
<reference evidence="1" key="2">
    <citation type="journal article" date="2015" name="Data Brief">
        <title>Shoot transcriptome of the giant reed, Arundo donax.</title>
        <authorList>
            <person name="Barrero R.A."/>
            <person name="Guerrero F.D."/>
            <person name="Moolhuijzen P."/>
            <person name="Goolsby J.A."/>
            <person name="Tidwell J."/>
            <person name="Bellgard S.E."/>
            <person name="Bellgard M.I."/>
        </authorList>
    </citation>
    <scope>NUCLEOTIDE SEQUENCE</scope>
    <source>
        <tissue evidence="1">Shoot tissue taken approximately 20 cm above the soil surface</tissue>
    </source>
</reference>
<dbReference type="EMBL" id="GBRH01158654">
    <property type="protein sequence ID" value="JAE39242.1"/>
    <property type="molecule type" value="Transcribed_RNA"/>
</dbReference>
<dbReference type="AlphaFoldDB" id="A0A0A9HR93"/>
<protein>
    <submittedName>
        <fullName evidence="1">Uncharacterized protein</fullName>
    </submittedName>
</protein>
<sequence length="57" mass="6492">MDISCSSTCFHSLQTQPMGCHVNVRIMILIIPIRHLRRATRCISDSYCRLGFCVSGY</sequence>
<evidence type="ECO:0000313" key="1">
    <source>
        <dbReference type="EMBL" id="JAE39242.1"/>
    </source>
</evidence>
<proteinExistence type="predicted"/>
<name>A0A0A9HR93_ARUDO</name>
<accession>A0A0A9HR93</accession>
<organism evidence="1">
    <name type="scientific">Arundo donax</name>
    <name type="common">Giant reed</name>
    <name type="synonym">Donax arundinaceus</name>
    <dbReference type="NCBI Taxonomy" id="35708"/>
    <lineage>
        <taxon>Eukaryota</taxon>
        <taxon>Viridiplantae</taxon>
        <taxon>Streptophyta</taxon>
        <taxon>Embryophyta</taxon>
        <taxon>Tracheophyta</taxon>
        <taxon>Spermatophyta</taxon>
        <taxon>Magnoliopsida</taxon>
        <taxon>Liliopsida</taxon>
        <taxon>Poales</taxon>
        <taxon>Poaceae</taxon>
        <taxon>PACMAD clade</taxon>
        <taxon>Arundinoideae</taxon>
        <taxon>Arundineae</taxon>
        <taxon>Arundo</taxon>
    </lineage>
</organism>